<dbReference type="PANTHER" id="PTHR42879">
    <property type="entry name" value="3-OXOACYL-(ACYL-CARRIER-PROTEIN) REDUCTASE"/>
    <property type="match status" value="1"/>
</dbReference>
<dbReference type="NCBIfam" id="NF005095">
    <property type="entry name" value="PRK06523.1"/>
    <property type="match status" value="1"/>
</dbReference>
<gene>
    <name evidence="3" type="ORF">AB5J52_47135</name>
</gene>
<dbReference type="InterPro" id="IPR050259">
    <property type="entry name" value="SDR"/>
</dbReference>
<reference evidence="3" key="1">
    <citation type="submission" date="2024-07" db="EMBL/GenBank/DDBJ databases">
        <authorList>
            <person name="Yu S.T."/>
        </authorList>
    </citation>
    <scope>NUCLEOTIDE SEQUENCE</scope>
    <source>
        <strain evidence="3">R39</strain>
    </source>
</reference>
<dbReference type="Pfam" id="PF00106">
    <property type="entry name" value="adh_short"/>
    <property type="match status" value="1"/>
</dbReference>
<dbReference type="RefSeq" id="WP_369228376.1">
    <property type="nucleotide sequence ID" value="NZ_CP163441.1"/>
</dbReference>
<dbReference type="PRINTS" id="PR00080">
    <property type="entry name" value="SDRFAMILY"/>
</dbReference>
<dbReference type="Gene3D" id="3.40.50.720">
    <property type="entry name" value="NAD(P)-binding Rossmann-like Domain"/>
    <property type="match status" value="1"/>
</dbReference>
<comment type="similarity">
    <text evidence="1 2">Belongs to the short-chain dehydrogenases/reductases (SDR) family.</text>
</comment>
<accession>A0AB39R1I1</accession>
<evidence type="ECO:0000313" key="3">
    <source>
        <dbReference type="EMBL" id="XDQ49842.1"/>
    </source>
</evidence>
<dbReference type="SUPFAM" id="SSF51735">
    <property type="entry name" value="NAD(P)-binding Rossmann-fold domains"/>
    <property type="match status" value="1"/>
</dbReference>
<evidence type="ECO:0000256" key="2">
    <source>
        <dbReference type="RuleBase" id="RU000363"/>
    </source>
</evidence>
<dbReference type="InterPro" id="IPR002347">
    <property type="entry name" value="SDR_fam"/>
</dbReference>
<sequence>MRGKRVLVTGGTQGLGAATAVRLIRAGATVLVTARTAPKPDAAPSEEAQPLFVQADLSTVSGVETVVREVHQRLGGLDVLVTNVGATVVDGGFADADDRQWSSILDIALMAAVRLDRALVPGMLAAGRGVVLYITSIHRNMPLTNLRAGGDKTQNSIVLSAAKAALTAYSKGLANEVASGGVRVNTIAPGFILTPALEETADRLAHEAGTDRTTVLGQIANAVYPGGIPLGRGVTTGEIAELVAFLSSDRAPAIIGTELVIDGGALPVI</sequence>
<dbReference type="AlphaFoldDB" id="A0AB39R1I1"/>
<protein>
    <submittedName>
        <fullName evidence="3">Oxidoreductase</fullName>
    </submittedName>
</protein>
<dbReference type="InterPro" id="IPR036291">
    <property type="entry name" value="NAD(P)-bd_dom_sf"/>
</dbReference>
<evidence type="ECO:0000256" key="1">
    <source>
        <dbReference type="ARBA" id="ARBA00006484"/>
    </source>
</evidence>
<name>A0AB39R1I1_9ACTN</name>
<dbReference type="PRINTS" id="PR00081">
    <property type="entry name" value="GDHRDH"/>
</dbReference>
<proteinExistence type="inferred from homology"/>
<dbReference type="EMBL" id="CP163441">
    <property type="protein sequence ID" value="XDQ49842.1"/>
    <property type="molecule type" value="Genomic_DNA"/>
</dbReference>
<organism evidence="3">
    <name type="scientific">Streptomyces sp. R39</name>
    <dbReference type="NCBI Taxonomy" id="3238631"/>
    <lineage>
        <taxon>Bacteria</taxon>
        <taxon>Bacillati</taxon>
        <taxon>Actinomycetota</taxon>
        <taxon>Actinomycetes</taxon>
        <taxon>Kitasatosporales</taxon>
        <taxon>Streptomycetaceae</taxon>
        <taxon>Streptomyces</taxon>
    </lineage>
</organism>